<reference evidence="1 2" key="1">
    <citation type="journal article" date="2018" name="Sci. Rep.">
        <title>Genomic signatures of local adaptation to the degree of environmental predictability in rotifers.</title>
        <authorList>
            <person name="Franch-Gras L."/>
            <person name="Hahn C."/>
            <person name="Garcia-Roger E.M."/>
            <person name="Carmona M.J."/>
            <person name="Serra M."/>
            <person name="Gomez A."/>
        </authorList>
    </citation>
    <scope>NUCLEOTIDE SEQUENCE [LARGE SCALE GENOMIC DNA]</scope>
    <source>
        <strain evidence="1">HYR1</strain>
    </source>
</reference>
<accession>A0A3M7RZN7</accession>
<dbReference type="AlphaFoldDB" id="A0A3M7RZN7"/>
<evidence type="ECO:0000313" key="1">
    <source>
        <dbReference type="EMBL" id="RNA28996.1"/>
    </source>
</evidence>
<keyword evidence="2" id="KW-1185">Reference proteome</keyword>
<sequence>MNLWDIIKYPIFTHDKIFIAEFCRIKLATEKNLRRSPTRKTCMVAHYTITYELNLEFEQ</sequence>
<organism evidence="1 2">
    <name type="scientific">Brachionus plicatilis</name>
    <name type="common">Marine rotifer</name>
    <name type="synonym">Brachionus muelleri</name>
    <dbReference type="NCBI Taxonomy" id="10195"/>
    <lineage>
        <taxon>Eukaryota</taxon>
        <taxon>Metazoa</taxon>
        <taxon>Spiralia</taxon>
        <taxon>Gnathifera</taxon>
        <taxon>Rotifera</taxon>
        <taxon>Eurotatoria</taxon>
        <taxon>Monogononta</taxon>
        <taxon>Pseudotrocha</taxon>
        <taxon>Ploima</taxon>
        <taxon>Brachionidae</taxon>
        <taxon>Brachionus</taxon>
    </lineage>
</organism>
<dbReference type="EMBL" id="REGN01002302">
    <property type="protein sequence ID" value="RNA28996.1"/>
    <property type="molecule type" value="Genomic_DNA"/>
</dbReference>
<dbReference type="Proteomes" id="UP000276133">
    <property type="component" value="Unassembled WGS sequence"/>
</dbReference>
<protein>
    <submittedName>
        <fullName evidence="1">Uncharacterized protein</fullName>
    </submittedName>
</protein>
<name>A0A3M7RZN7_BRAPC</name>
<proteinExistence type="predicted"/>
<comment type="caution">
    <text evidence="1">The sequence shown here is derived from an EMBL/GenBank/DDBJ whole genome shotgun (WGS) entry which is preliminary data.</text>
</comment>
<gene>
    <name evidence="1" type="ORF">BpHYR1_011992</name>
</gene>
<evidence type="ECO:0000313" key="2">
    <source>
        <dbReference type="Proteomes" id="UP000276133"/>
    </source>
</evidence>